<dbReference type="Proteomes" id="UP000198651">
    <property type="component" value="Chromosome I"/>
</dbReference>
<reference evidence="3" key="1">
    <citation type="submission" date="2015-11" db="EMBL/GenBank/DDBJ databases">
        <authorList>
            <person name="Seth-Smith H.M.B."/>
        </authorList>
    </citation>
    <scope>NUCLEOTIDE SEQUENCE [LARGE SCALE GENOMIC DNA]</scope>
    <source>
        <strain evidence="3">2013Ark11</strain>
    </source>
</reference>
<feature type="signal peptide" evidence="1">
    <location>
        <begin position="1"/>
        <end position="23"/>
    </location>
</feature>
<sequence>MRVRTIKVFFALTVLLGSCFVFAEESEDEAPDDTCVVLYVDPTTTEKVPVNHPVVLYYRSSKKNLCGQPRIIESRTGRIINAHVFKSSFFSNHQSMFLNSYKLLVDEDYFQPNEKYKIILGDSVVTEFKTAQKNSFQGNYLGQESVESIFSPWNDSSEDKVILARNINDPLGVLTRVLVKSKTPEVLATINKIMKKDLPVLGSLRGKYDVSLAKMNYVSADAFGREKNLSAFIAYPVAHGIEYSSLPAIIYLHGWNQPKHSPSAGQTADTWLATLAASQGFVFIAPDMLGYGSTSGTEPSYFMLDSNGEQVRDAWVAARSYFVDQLASGLTSNIILIGGRRGAYNAAATWINFAKHGEKISDIILYSGIYDVPYLISQESSELPYEKQLARNIIKTYSYYMGTTHSLNGASKEDLAYIYSLAELNSASSQANALDSQKSRVLMYERSPANNDFSVLLRSLLKNDSGLSIKKVPCYAPGLEKLVKLGILNISTVCSYRAWDSLLKG</sequence>
<dbReference type="SUPFAM" id="SSF53474">
    <property type="entry name" value="alpha/beta-Hydrolases"/>
    <property type="match status" value="1"/>
</dbReference>
<dbReference type="InterPro" id="IPR029058">
    <property type="entry name" value="AB_hydrolase_fold"/>
</dbReference>
<organism evidence="2 3">
    <name type="scientific">Candidatus Ichthyocystis hellenicum</name>
    <dbReference type="NCBI Taxonomy" id="1561003"/>
    <lineage>
        <taxon>Bacteria</taxon>
        <taxon>Pseudomonadati</taxon>
        <taxon>Pseudomonadota</taxon>
        <taxon>Betaproteobacteria</taxon>
        <taxon>Burkholderiales</taxon>
        <taxon>Candidatus Ichthyocystis</taxon>
    </lineage>
</organism>
<gene>
    <name evidence="2" type="ORF">Ark11_0375</name>
</gene>
<dbReference type="STRING" id="1561003.Ark11_0375"/>
<dbReference type="AlphaFoldDB" id="A0A0S4M4M6"/>
<dbReference type="PROSITE" id="PS51257">
    <property type="entry name" value="PROKAR_LIPOPROTEIN"/>
    <property type="match status" value="1"/>
</dbReference>
<proteinExistence type="predicted"/>
<evidence type="ECO:0000313" key="3">
    <source>
        <dbReference type="Proteomes" id="UP000198651"/>
    </source>
</evidence>
<name>A0A0S4M4M6_9BURK</name>
<dbReference type="OrthoDB" id="3371334at2"/>
<evidence type="ECO:0000256" key="1">
    <source>
        <dbReference type="SAM" id="SignalP"/>
    </source>
</evidence>
<keyword evidence="3" id="KW-1185">Reference proteome</keyword>
<evidence type="ECO:0000313" key="2">
    <source>
        <dbReference type="EMBL" id="CUT17229.1"/>
    </source>
</evidence>
<feature type="chain" id="PRO_5006624329" evidence="1">
    <location>
        <begin position="24"/>
        <end position="505"/>
    </location>
</feature>
<protein>
    <submittedName>
        <fullName evidence="2">Putative exported protein</fullName>
    </submittedName>
</protein>
<keyword evidence="1" id="KW-0732">Signal</keyword>
<dbReference type="EMBL" id="LN906597">
    <property type="protein sequence ID" value="CUT17229.1"/>
    <property type="molecule type" value="Genomic_DNA"/>
</dbReference>
<dbReference type="Gene3D" id="3.40.50.1820">
    <property type="entry name" value="alpha/beta hydrolase"/>
    <property type="match status" value="1"/>
</dbReference>
<dbReference type="RefSeq" id="WP_092343165.1">
    <property type="nucleotide sequence ID" value="NZ_FLSL01000092.1"/>
</dbReference>
<accession>A0A0S4M4M6</accession>